<reference evidence="1 2" key="1">
    <citation type="submission" date="2018-03" db="EMBL/GenBank/DDBJ databases">
        <authorList>
            <person name="Keele B.F."/>
        </authorList>
    </citation>
    <scope>NUCLEOTIDE SEQUENCE [LARGE SCALE GENOMIC DNA]</scope>
    <source>
        <strain evidence="1 2">D20</strain>
    </source>
</reference>
<dbReference type="Proteomes" id="UP000241193">
    <property type="component" value="Unassembled WGS sequence"/>
</dbReference>
<protein>
    <recommendedName>
        <fullName evidence="3">Esterase</fullName>
    </recommendedName>
</protein>
<gene>
    <name evidence="1" type="ORF">C8261_10480</name>
</gene>
<comment type="caution">
    <text evidence="1">The sequence shown here is derived from an EMBL/GenBank/DDBJ whole genome shotgun (WGS) entry which is preliminary data.</text>
</comment>
<organism evidence="1 2">
    <name type="scientific">Pseudothauera lacus</name>
    <dbReference type="NCBI Taxonomy" id="2136175"/>
    <lineage>
        <taxon>Bacteria</taxon>
        <taxon>Pseudomonadati</taxon>
        <taxon>Pseudomonadota</taxon>
        <taxon>Betaproteobacteria</taxon>
        <taxon>Rhodocyclales</taxon>
        <taxon>Zoogloeaceae</taxon>
        <taxon>Pseudothauera</taxon>
    </lineage>
</organism>
<proteinExistence type="predicted"/>
<evidence type="ECO:0008006" key="3">
    <source>
        <dbReference type="Google" id="ProtNLM"/>
    </source>
</evidence>
<dbReference type="RefSeq" id="WP_107493650.1">
    <property type="nucleotide sequence ID" value="NZ_PZKC01000007.1"/>
</dbReference>
<dbReference type="AlphaFoldDB" id="A0A2T4IEW8"/>
<dbReference type="OrthoDB" id="5431193at2"/>
<evidence type="ECO:0000313" key="1">
    <source>
        <dbReference type="EMBL" id="PTD96330.1"/>
    </source>
</evidence>
<dbReference type="Gene3D" id="3.40.50.1820">
    <property type="entry name" value="alpha/beta hydrolase"/>
    <property type="match status" value="1"/>
</dbReference>
<keyword evidence="2" id="KW-1185">Reference proteome</keyword>
<accession>A0A2T4IEW8</accession>
<dbReference type="EMBL" id="PZKC01000007">
    <property type="protein sequence ID" value="PTD96330.1"/>
    <property type="molecule type" value="Genomic_DNA"/>
</dbReference>
<name>A0A2T4IEW8_9RHOO</name>
<evidence type="ECO:0000313" key="2">
    <source>
        <dbReference type="Proteomes" id="UP000241193"/>
    </source>
</evidence>
<reference evidence="1 2" key="2">
    <citation type="submission" date="2018-04" db="EMBL/GenBank/DDBJ databases">
        <title>Thauera lacus sp. nov., isolated from an saline lake in Inner Mongolia, China.</title>
        <authorList>
            <person name="Liang Q.-Y."/>
        </authorList>
    </citation>
    <scope>NUCLEOTIDE SEQUENCE [LARGE SCALE GENOMIC DNA]</scope>
    <source>
        <strain evidence="1 2">D20</strain>
    </source>
</reference>
<dbReference type="InterPro" id="IPR029058">
    <property type="entry name" value="AB_hydrolase_fold"/>
</dbReference>
<sequence length="220" mass="22777">MIPPLPPACSGTLNTLTIGNGHADTLLVLLAGACDRPQDFVSAGFIDALHASARDIDLILVESDLAAVCDGSLPARLEAEVLAPARSRGYRRVLSGGISIGALTALMHADTFPAGSDGLVLLAPYPGDRTVTGEIAAAGGVGAWAGDGDYAANDERRGWRALKRLGADGQPPWLGYGSADRFASGHALMAAALPPGATCVPPGGHDWPTWLALWQHWLKQ</sequence>
<dbReference type="SUPFAM" id="SSF53474">
    <property type="entry name" value="alpha/beta-Hydrolases"/>
    <property type="match status" value="1"/>
</dbReference>